<proteinExistence type="predicted"/>
<protein>
    <submittedName>
        <fullName evidence="3">Uncharacterized protein</fullName>
    </submittedName>
</protein>
<sequence length="461" mass="50746">MNAAHQHAANADDYMANGLIVLAAEEHLKAAEAYQAAIERSHDDSVCRVDQYHLAFAYTVASFPVGSADTADALQRTLQGSQELQRKIDKLREEGKDPALPQKPDLPKPAPPRRSSSQYAGPSRMNTSSPQPAGRPLTDSNAGDESFMLLGGQRSDPGDAFNQFWNIMQGMLDNLSQPVAFATVPLGNPEFPDTPSSNKKIAEGRRDGSLSSDTDADEPIFSKFTRKIGLSREGSREIRTPATSSTSRNAAPSSSTPSSYNGDDFEDGDDFFEDGDDLSGSFFLIPSGNEQTPAVLKKENASLKAEVASMKTRLETAEQILKLRKEQDLQLRDSIFMATREAQRALGASTVLQRPVPSPALDLNNLNINVPALPIPGMNTGREAQYTRRIKELEEELRLMRVENDKNKLMIAKFRERWEKLKDSAKRKKEAKAAAEAVAGVRERIIEEPEAEEELDDAKTR</sequence>
<evidence type="ECO:0000256" key="1">
    <source>
        <dbReference type="SAM" id="Coils"/>
    </source>
</evidence>
<organism evidence="3 4">
    <name type="scientific">Agrocybe chaxingu</name>
    <dbReference type="NCBI Taxonomy" id="84603"/>
    <lineage>
        <taxon>Eukaryota</taxon>
        <taxon>Fungi</taxon>
        <taxon>Dikarya</taxon>
        <taxon>Basidiomycota</taxon>
        <taxon>Agaricomycotina</taxon>
        <taxon>Agaricomycetes</taxon>
        <taxon>Agaricomycetidae</taxon>
        <taxon>Agaricales</taxon>
        <taxon>Agaricineae</taxon>
        <taxon>Strophariaceae</taxon>
        <taxon>Agrocybe</taxon>
    </lineage>
</organism>
<dbReference type="PANTHER" id="PTHR40130:SF1">
    <property type="entry name" value="SPINDLE POLE BODY-ASSOCIATED PROTEIN CUT12 DOMAIN-CONTAINING PROTEIN"/>
    <property type="match status" value="1"/>
</dbReference>
<dbReference type="Proteomes" id="UP001148786">
    <property type="component" value="Unassembled WGS sequence"/>
</dbReference>
<dbReference type="AlphaFoldDB" id="A0A9W8K307"/>
<gene>
    <name evidence="3" type="ORF">NLJ89_g3953</name>
</gene>
<feature type="region of interest" description="Disordered" evidence="2">
    <location>
        <begin position="186"/>
        <end position="271"/>
    </location>
</feature>
<evidence type="ECO:0000313" key="3">
    <source>
        <dbReference type="EMBL" id="KAJ3511678.1"/>
    </source>
</evidence>
<evidence type="ECO:0000313" key="4">
    <source>
        <dbReference type="Proteomes" id="UP001148786"/>
    </source>
</evidence>
<feature type="compositionally biased region" description="Polar residues" evidence="2">
    <location>
        <begin position="114"/>
        <end position="131"/>
    </location>
</feature>
<keyword evidence="1" id="KW-0175">Coiled coil</keyword>
<dbReference type="OrthoDB" id="3197614at2759"/>
<comment type="caution">
    <text evidence="3">The sequence shown here is derived from an EMBL/GenBank/DDBJ whole genome shotgun (WGS) entry which is preliminary data.</text>
</comment>
<name>A0A9W8K307_9AGAR</name>
<accession>A0A9W8K307</accession>
<reference evidence="3" key="1">
    <citation type="submission" date="2022-07" db="EMBL/GenBank/DDBJ databases">
        <title>Genome Sequence of Agrocybe chaxingu.</title>
        <authorList>
            <person name="Buettner E."/>
        </authorList>
    </citation>
    <scope>NUCLEOTIDE SEQUENCE</scope>
    <source>
        <strain evidence="3">MP-N11</strain>
    </source>
</reference>
<dbReference type="PANTHER" id="PTHR40130">
    <property type="entry name" value="EXPRESSED PROTEIN"/>
    <property type="match status" value="1"/>
</dbReference>
<keyword evidence="4" id="KW-1185">Reference proteome</keyword>
<dbReference type="EMBL" id="JANKHO010000311">
    <property type="protein sequence ID" value="KAJ3511678.1"/>
    <property type="molecule type" value="Genomic_DNA"/>
</dbReference>
<feature type="region of interest" description="Disordered" evidence="2">
    <location>
        <begin position="92"/>
        <end position="154"/>
    </location>
</feature>
<evidence type="ECO:0000256" key="2">
    <source>
        <dbReference type="SAM" id="MobiDB-lite"/>
    </source>
</evidence>
<feature type="compositionally biased region" description="Low complexity" evidence="2">
    <location>
        <begin position="240"/>
        <end position="259"/>
    </location>
</feature>
<feature type="coiled-coil region" evidence="1">
    <location>
        <begin position="383"/>
        <end position="410"/>
    </location>
</feature>